<gene>
    <name evidence="1" type="ORF">EYS42_07175</name>
</gene>
<dbReference type="OrthoDB" id="8787527at2"/>
<accession>A0A4V2JG10</accession>
<comment type="caution">
    <text evidence="1">The sequence shown here is derived from an EMBL/GenBank/DDBJ whole genome shotgun (WGS) entry which is preliminary data.</text>
</comment>
<dbReference type="RefSeq" id="WP_130967181.1">
    <property type="nucleotide sequence ID" value="NZ_SIXI01000002.1"/>
</dbReference>
<proteinExistence type="predicted"/>
<protein>
    <submittedName>
        <fullName evidence="1">Uncharacterized protein</fullName>
    </submittedName>
</protein>
<dbReference type="Proteomes" id="UP000292120">
    <property type="component" value="Unassembled WGS sequence"/>
</dbReference>
<name>A0A4V2JG10_9BURK</name>
<organism evidence="1 2">
    <name type="scientific">Aquabacterium lacunae</name>
    <dbReference type="NCBI Taxonomy" id="2528630"/>
    <lineage>
        <taxon>Bacteria</taxon>
        <taxon>Pseudomonadati</taxon>
        <taxon>Pseudomonadota</taxon>
        <taxon>Betaproteobacteria</taxon>
        <taxon>Burkholderiales</taxon>
        <taxon>Aquabacterium</taxon>
    </lineage>
</organism>
<evidence type="ECO:0000313" key="1">
    <source>
        <dbReference type="EMBL" id="TBO32936.1"/>
    </source>
</evidence>
<sequence>MNTLRRQIFGLPVAVFIGATSGCRAMDVGAGGPGMMLVYGSVIDGKRVSIKKANLPDGRSFPQPGGIGGSFKGGQTWLNGGIDATMATSGDHRELPEWVDFEWSEPPYPEDPNMSLEAYRALPRQKQRLEIKRRIPPAVVEEAIASKRVAQPGKVADKTLWIYIFWTPDGMKMRWAMRDRATGGPFGEIVREGGDDLDRYNLK</sequence>
<dbReference type="PROSITE" id="PS51257">
    <property type="entry name" value="PROKAR_LIPOPROTEIN"/>
    <property type="match status" value="1"/>
</dbReference>
<reference evidence="1 2" key="1">
    <citation type="submission" date="2019-02" db="EMBL/GenBank/DDBJ databases">
        <title>Aquabacterium sp. strain KMB7.</title>
        <authorList>
            <person name="Chen W.-M."/>
        </authorList>
    </citation>
    <scope>NUCLEOTIDE SEQUENCE [LARGE SCALE GENOMIC DNA]</scope>
    <source>
        <strain evidence="1 2">KMB7</strain>
    </source>
</reference>
<keyword evidence="2" id="KW-1185">Reference proteome</keyword>
<dbReference type="EMBL" id="SIXI01000002">
    <property type="protein sequence ID" value="TBO32936.1"/>
    <property type="molecule type" value="Genomic_DNA"/>
</dbReference>
<evidence type="ECO:0000313" key="2">
    <source>
        <dbReference type="Proteomes" id="UP000292120"/>
    </source>
</evidence>
<dbReference type="AlphaFoldDB" id="A0A4V2JG10"/>